<dbReference type="EMBL" id="NKXS01002342">
    <property type="protein sequence ID" value="PIN14161.1"/>
    <property type="molecule type" value="Genomic_DNA"/>
</dbReference>
<evidence type="ECO:0000313" key="2">
    <source>
        <dbReference type="EMBL" id="PIN14161.1"/>
    </source>
</evidence>
<dbReference type="Proteomes" id="UP000231279">
    <property type="component" value="Unassembled WGS sequence"/>
</dbReference>
<protein>
    <submittedName>
        <fullName evidence="2">Uncharacterized protein</fullName>
    </submittedName>
</protein>
<evidence type="ECO:0000256" key="1">
    <source>
        <dbReference type="SAM" id="MobiDB-lite"/>
    </source>
</evidence>
<keyword evidence="3" id="KW-1185">Reference proteome</keyword>
<feature type="compositionally biased region" description="Low complexity" evidence="1">
    <location>
        <begin position="8"/>
        <end position="25"/>
    </location>
</feature>
<proteinExistence type="predicted"/>
<dbReference type="PANTHER" id="PTHR35692">
    <property type="entry name" value="F26F24.11"/>
    <property type="match status" value="1"/>
</dbReference>
<gene>
    <name evidence="2" type="ORF">CDL12_13218</name>
</gene>
<feature type="region of interest" description="Disordered" evidence="1">
    <location>
        <begin position="1"/>
        <end position="29"/>
    </location>
</feature>
<evidence type="ECO:0000313" key="3">
    <source>
        <dbReference type="Proteomes" id="UP000231279"/>
    </source>
</evidence>
<comment type="caution">
    <text evidence="2">The sequence shown here is derived from an EMBL/GenBank/DDBJ whole genome shotgun (WGS) entry which is preliminary data.</text>
</comment>
<dbReference type="PANTHER" id="PTHR35692:SF1">
    <property type="entry name" value="F26F24.11"/>
    <property type="match status" value="1"/>
</dbReference>
<dbReference type="AlphaFoldDB" id="A0A2G9H9F9"/>
<name>A0A2G9H9F9_9LAMI</name>
<organism evidence="2 3">
    <name type="scientific">Handroanthus impetiginosus</name>
    <dbReference type="NCBI Taxonomy" id="429701"/>
    <lineage>
        <taxon>Eukaryota</taxon>
        <taxon>Viridiplantae</taxon>
        <taxon>Streptophyta</taxon>
        <taxon>Embryophyta</taxon>
        <taxon>Tracheophyta</taxon>
        <taxon>Spermatophyta</taxon>
        <taxon>Magnoliopsida</taxon>
        <taxon>eudicotyledons</taxon>
        <taxon>Gunneridae</taxon>
        <taxon>Pentapetalae</taxon>
        <taxon>asterids</taxon>
        <taxon>lamiids</taxon>
        <taxon>Lamiales</taxon>
        <taxon>Bignoniaceae</taxon>
        <taxon>Crescentiina</taxon>
        <taxon>Tabebuia alliance</taxon>
        <taxon>Handroanthus</taxon>
    </lineage>
</organism>
<dbReference type="OrthoDB" id="1936256at2759"/>
<accession>A0A2G9H9F9</accession>
<sequence>MEKKVTKSPSSSSSEGFSSRSVSPPAKSGCFLCSPKKVSRKKSKESRGLDLGLDWGKDDELLPDLSSFSMNNQRKMIKKAVEEEERICREADKIVKWAKHASARMDISGIEDELSDDENAKSH</sequence>
<reference evidence="3" key="1">
    <citation type="journal article" date="2018" name="Gigascience">
        <title>Genome assembly of the Pink Ipe (Handroanthus impetiginosus, Bignoniaceae), a highly valued, ecologically keystone Neotropical timber forest tree.</title>
        <authorList>
            <person name="Silva-Junior O.B."/>
            <person name="Grattapaglia D."/>
            <person name="Novaes E."/>
            <person name="Collevatti R.G."/>
        </authorList>
    </citation>
    <scope>NUCLEOTIDE SEQUENCE [LARGE SCALE GENOMIC DNA]</scope>
    <source>
        <strain evidence="3">cv. UFG-1</strain>
    </source>
</reference>
<dbReference type="STRING" id="429701.A0A2G9H9F9"/>